<dbReference type="Pfam" id="PF26254">
    <property type="entry name" value="Ig_TRAPPC9-Trs120_1st"/>
    <property type="match status" value="1"/>
</dbReference>
<dbReference type="GO" id="GO:0005802">
    <property type="term" value="C:trans-Golgi network"/>
    <property type="evidence" value="ECO:0007669"/>
    <property type="project" value="TreeGrafter"/>
</dbReference>
<reference evidence="7" key="1">
    <citation type="submission" date="2021-06" db="EMBL/GenBank/DDBJ databases">
        <authorList>
            <person name="Kallberg Y."/>
            <person name="Tangrot J."/>
            <person name="Rosling A."/>
        </authorList>
    </citation>
    <scope>NUCLEOTIDE SEQUENCE</scope>
    <source>
        <strain evidence="7">IN212</strain>
    </source>
</reference>
<dbReference type="InterPro" id="IPR058567">
    <property type="entry name" value="Ig_TRAPPC9_Trs120_3rd"/>
</dbReference>
<dbReference type="PANTHER" id="PTHR21512:SF5">
    <property type="entry name" value="TRAFFICKING PROTEIN PARTICLE COMPLEX SUBUNIT 9"/>
    <property type="match status" value="1"/>
</dbReference>
<feature type="domain" description="Trs120/TRAPPC9 third Ig-like" evidence="6">
    <location>
        <begin position="808"/>
        <end position="858"/>
    </location>
</feature>
<evidence type="ECO:0000256" key="2">
    <source>
        <dbReference type="ARBA" id="ARBA00023034"/>
    </source>
</evidence>
<dbReference type="InterPro" id="IPR058564">
    <property type="entry name" value="TPR_TRAPPC9_Trs120"/>
</dbReference>
<dbReference type="InterPro" id="IPR013935">
    <property type="entry name" value="Trs120_TRAPPC9"/>
</dbReference>
<evidence type="ECO:0000259" key="5">
    <source>
        <dbReference type="Pfam" id="PF26254"/>
    </source>
</evidence>
<sequence>MDCCEWTNLNDGFKKFTEIYKNYSSSVAYRCFAFDPAENQPDDTKGLIMIPNVGNIGFYMSTMISDFASNILTEFGALASSIEKKSIIYSPKIPVSNVTSTNGSLPQNGRYSSPTHYYSSPDLKSVQISTIPLTPPSQAMTTAGLGGTTAGVNLKDNPLHEGLCVALVISAYLKTDIEVGFYIRVTSPSLPDTPKPLWADITDKYVTILTLYAKTSHSSNNQVPHIIYAEACLKIAKMLASIWVSGGWGDNALTLIVQGGLPEKGANEKWGLSSVSGVSKVEVTQWAMKGYGQYVEDMSIVEQIHITTTLSTIFSIINLRRKHAFFLRQTALLILPLLAKPRSGYQSAQKQQTGSDAGLLTCLKKVCDVYGVGDAVDNEDFSAAVEDVRPLAFGWPDLQIDILKDALIVSEALPGIIIGMPNVYNPNFLYLRLDMEFKYWGLNIVRGIQYMKLICQNSYNLNPLFSPTPRRIPYPRPGKNALSREDGEKDPFLYRPSFQTKADAVQVFIANIIRTPTEAGDLAVRGCKIKVHGCLEQEFCVYLPPDADEIKKKEKEDEYNKRIKKCGLAMLDRISHEAQSNSEQKPEFVAEFLKVPVIVEQPLIKIKSTSLMHGAVMLFEGENLSFQDSTIENTQAILKSSDIPAEEAYEMELFAHKQPVFSWEKPDTPFSILPAEEFVITIKLFGKRGCGMVQIDYGYINRPNYIDYETFYTRQVYYPVLLTIHQNLEPVSMDILNFKPLNGPDNCTNAVNGTHDIQHNKLVEDLIKLMRWNSGSEDFMVRMENNYCLLTFDIRNLWHSAFNVTIESDEEYTQPIPSSKQFVVSKGPKGTVEQEKLQLALFWYRENLLKKVKATWES</sequence>
<proteinExistence type="predicted"/>
<dbReference type="Proteomes" id="UP000789396">
    <property type="component" value="Unassembled WGS sequence"/>
</dbReference>
<keyword evidence="8" id="KW-1185">Reference proteome</keyword>
<feature type="non-terminal residue" evidence="7">
    <location>
        <position position="1"/>
    </location>
</feature>
<gene>
    <name evidence="7" type="ORF">RFULGI_LOCUS5472</name>
</gene>
<keyword evidence="2" id="KW-0333">Golgi apparatus</keyword>
<evidence type="ECO:0000256" key="1">
    <source>
        <dbReference type="ARBA" id="ARBA00004555"/>
    </source>
</evidence>
<evidence type="ECO:0000259" key="4">
    <source>
        <dbReference type="Pfam" id="PF26251"/>
    </source>
</evidence>
<comment type="caution">
    <text evidence="7">The sequence shown here is derived from an EMBL/GenBank/DDBJ whole genome shotgun (WGS) entry which is preliminary data.</text>
</comment>
<evidence type="ECO:0000313" key="7">
    <source>
        <dbReference type="EMBL" id="CAG8571416.1"/>
    </source>
</evidence>
<dbReference type="OrthoDB" id="27962at2759"/>
<evidence type="ECO:0000259" key="3">
    <source>
        <dbReference type="Pfam" id="PF08626"/>
    </source>
</evidence>
<dbReference type="AlphaFoldDB" id="A0A9N9BKQ0"/>
<dbReference type="EMBL" id="CAJVPZ010006253">
    <property type="protein sequence ID" value="CAG8571416.1"/>
    <property type="molecule type" value="Genomic_DNA"/>
</dbReference>
<accession>A0A9N9BKQ0</accession>
<feature type="domain" description="Trs120/TRAPPC9 N-terminal" evidence="3">
    <location>
        <begin position="6"/>
        <end position="127"/>
    </location>
</feature>
<organism evidence="7 8">
    <name type="scientific">Racocetra fulgida</name>
    <dbReference type="NCBI Taxonomy" id="60492"/>
    <lineage>
        <taxon>Eukaryota</taxon>
        <taxon>Fungi</taxon>
        <taxon>Fungi incertae sedis</taxon>
        <taxon>Mucoromycota</taxon>
        <taxon>Glomeromycotina</taxon>
        <taxon>Glomeromycetes</taxon>
        <taxon>Diversisporales</taxon>
        <taxon>Gigasporaceae</taxon>
        <taxon>Racocetra</taxon>
    </lineage>
</organism>
<dbReference type="Pfam" id="PF08626">
    <property type="entry name" value="TRAPPC9-Trs120"/>
    <property type="match status" value="1"/>
</dbReference>
<name>A0A9N9BKQ0_9GLOM</name>
<protein>
    <submittedName>
        <fullName evidence="7">13040_t:CDS:1</fullName>
    </submittedName>
</protein>
<dbReference type="InterPro" id="IPR058565">
    <property type="entry name" value="Ig_TRAPPC9_Trs120_1st"/>
</dbReference>
<dbReference type="Pfam" id="PF26251">
    <property type="entry name" value="TPR_TRAPPC9-Trs120"/>
    <property type="match status" value="1"/>
</dbReference>
<feature type="domain" description="Trs120/TRAPPC9 TPR region" evidence="4">
    <location>
        <begin position="201"/>
        <end position="414"/>
    </location>
</feature>
<dbReference type="InterPro" id="IPR058563">
    <property type="entry name" value="Trs120_TRAPPC9_N"/>
</dbReference>
<comment type="subcellular location">
    <subcellularLocation>
        <location evidence="1">Golgi apparatus</location>
    </subcellularLocation>
</comment>
<dbReference type="PANTHER" id="PTHR21512">
    <property type="entry name" value="TRAFFICKING PROTEIN PARTICLE COMPLEX SUBUNIT 9"/>
    <property type="match status" value="1"/>
</dbReference>
<dbReference type="Pfam" id="PF26280">
    <property type="entry name" value="Ig_TRAPPC9-Trs120_2nd"/>
    <property type="match status" value="1"/>
</dbReference>
<evidence type="ECO:0000313" key="8">
    <source>
        <dbReference type="Proteomes" id="UP000789396"/>
    </source>
</evidence>
<feature type="domain" description="Trs120/TRAPPC9 first Ig-like" evidence="5">
    <location>
        <begin position="510"/>
        <end position="598"/>
    </location>
</feature>
<dbReference type="Pfam" id="PF26282">
    <property type="entry name" value="Ig_TRAPPC9-Trs120_3rd"/>
    <property type="match status" value="1"/>
</dbReference>
<evidence type="ECO:0000259" key="6">
    <source>
        <dbReference type="Pfam" id="PF26282"/>
    </source>
</evidence>